<feature type="domain" description="Helicase ATP-binding" evidence="12">
    <location>
        <begin position="288"/>
        <end position="463"/>
    </location>
</feature>
<dbReference type="AlphaFoldDB" id="A0A6L9SH94"/>
<evidence type="ECO:0000256" key="6">
    <source>
        <dbReference type="ARBA" id="ARBA00022747"/>
    </source>
</evidence>
<keyword evidence="4" id="KW-0540">Nuclease</keyword>
<dbReference type="Proteomes" id="UP000475214">
    <property type="component" value="Unassembled WGS sequence"/>
</dbReference>
<evidence type="ECO:0000313" key="14">
    <source>
        <dbReference type="Proteomes" id="UP000475214"/>
    </source>
</evidence>
<dbReference type="SUPFAM" id="SSF52540">
    <property type="entry name" value="P-loop containing nucleoside triphosphate hydrolases"/>
    <property type="match status" value="2"/>
</dbReference>
<dbReference type="RefSeq" id="WP_163745165.1">
    <property type="nucleotide sequence ID" value="NZ_JAAGOA010000037.1"/>
</dbReference>
<dbReference type="Gene3D" id="3.40.50.300">
    <property type="entry name" value="P-loop containing nucleotide triphosphate hydrolases"/>
    <property type="match status" value="2"/>
</dbReference>
<evidence type="ECO:0000256" key="1">
    <source>
        <dbReference type="ARBA" id="ARBA00000851"/>
    </source>
</evidence>
<evidence type="ECO:0000256" key="3">
    <source>
        <dbReference type="ARBA" id="ARBA00011296"/>
    </source>
</evidence>
<dbReference type="InterPro" id="IPR055180">
    <property type="entry name" value="HsdR_RecA-like_helicase_dom_2"/>
</dbReference>
<accession>A0A6L9SH94</accession>
<dbReference type="Pfam" id="PF18766">
    <property type="entry name" value="SWI2_SNF2"/>
    <property type="match status" value="1"/>
</dbReference>
<reference evidence="13 14" key="1">
    <citation type="submission" date="2020-02" db="EMBL/GenBank/DDBJ databases">
        <authorList>
            <person name="Li X.-J."/>
            <person name="Han X.-M."/>
        </authorList>
    </citation>
    <scope>NUCLEOTIDE SEQUENCE [LARGE SCALE GENOMIC DNA]</scope>
    <source>
        <strain evidence="13 14">CCTCC AB 2017055</strain>
    </source>
</reference>
<dbReference type="InterPro" id="IPR027417">
    <property type="entry name" value="P-loop_NTPase"/>
</dbReference>
<comment type="function">
    <text evidence="11">Subunit R is required for both nuclease and ATPase activities, but not for modification.</text>
</comment>
<keyword evidence="5 11" id="KW-0547">Nucleotide-binding</keyword>
<comment type="caution">
    <text evidence="13">The sequence shown here is derived from an EMBL/GenBank/DDBJ whole genome shotgun (WGS) entry which is preliminary data.</text>
</comment>
<evidence type="ECO:0000256" key="9">
    <source>
        <dbReference type="ARBA" id="ARBA00022840"/>
    </source>
</evidence>
<keyword evidence="14" id="KW-1185">Reference proteome</keyword>
<keyword evidence="9 11" id="KW-0067">ATP-binding</keyword>
<dbReference type="PROSITE" id="PS51192">
    <property type="entry name" value="HELICASE_ATP_BIND_1"/>
    <property type="match status" value="1"/>
</dbReference>
<dbReference type="NCBIfam" id="TIGR00348">
    <property type="entry name" value="hsdR"/>
    <property type="match status" value="1"/>
</dbReference>
<evidence type="ECO:0000256" key="10">
    <source>
        <dbReference type="ARBA" id="ARBA00023125"/>
    </source>
</evidence>
<dbReference type="GO" id="GO:0003677">
    <property type="term" value="F:DNA binding"/>
    <property type="evidence" value="ECO:0007669"/>
    <property type="project" value="UniProtKB-KW"/>
</dbReference>
<name>A0A6L9SH94_9ACTN</name>
<dbReference type="InterPro" id="IPR004473">
    <property type="entry name" value="Restrct_endonuc_typeI_HsdR"/>
</dbReference>
<dbReference type="CDD" id="cd22332">
    <property type="entry name" value="HsdR_N"/>
    <property type="match status" value="1"/>
</dbReference>
<dbReference type="Pfam" id="PF04313">
    <property type="entry name" value="HSDR_N"/>
    <property type="match status" value="1"/>
</dbReference>
<protein>
    <recommendedName>
        <fullName evidence="11">Type I restriction enzyme endonuclease subunit</fullName>
        <shortName evidence="11">R protein</shortName>
        <ecNumber evidence="11">3.1.21.3</ecNumber>
    </recommendedName>
</protein>
<evidence type="ECO:0000256" key="11">
    <source>
        <dbReference type="RuleBase" id="RU364115"/>
    </source>
</evidence>
<evidence type="ECO:0000256" key="7">
    <source>
        <dbReference type="ARBA" id="ARBA00022759"/>
    </source>
</evidence>
<proteinExistence type="inferred from homology"/>
<dbReference type="PANTHER" id="PTHR30195:SF15">
    <property type="entry name" value="TYPE I RESTRICTION ENZYME HINDI ENDONUCLEASE SUBUNIT"/>
    <property type="match status" value="1"/>
</dbReference>
<evidence type="ECO:0000313" key="13">
    <source>
        <dbReference type="EMBL" id="NEE04616.1"/>
    </source>
</evidence>
<dbReference type="PANTHER" id="PTHR30195">
    <property type="entry name" value="TYPE I SITE-SPECIFIC DEOXYRIBONUCLEASE PROTEIN SUBUNIT M AND R"/>
    <property type="match status" value="1"/>
</dbReference>
<sequence>MVSEAEWEIIALETFAEQEWMPTAGAEIAPGVDGGRTSWEDVVLPSRMLRKLGDLNPQVPVEYLEQALAEIVQPKSQDAIAENFRLHQICVHGYRGISYVDSDGIEQNPTIRLVGPEVEDNELLAVNQVIVRSKDAERRFDIVLYLNGMPVAIVELKKAGSQHADIAAAHAQLDTYLREFPMAFRFAVMTVISDGIVARYGTPFTPLNHYSPWRVDDEGKPVRLGEAAGDVHLGTELEFLIEGVFNPERFLQLQRNFTAFDEGDVLKKRIAKPHQYFAVTKAVGSTVAAVESNGKAGVVWHTQGSGKSMEMELYAHLVARQPKLKNPTIIVVTDRRELDGQLLDTFKVSTLLGEDPIAVTTRSQLRDELTNRTTGGIYFTTLQKFGLTDEERQSGLDHPLLSNRRNIIVVVDEAHRSHYDDLDGYARHLKDALPNAALIAFTGTPISESDRNTREVFGDYVDIYDLTRAVDDGATVEVHFEPRLIQVGLTSDVSEDDLDKAADEATTGLDDVERTRIEKSVAVINAVYGAPARLQALAADILEHWDTRSEEMRKFIGTPGKAFIVGATREICARLYEEIIKLRPDWHNDAVDKGVVKVVYSGSAQDEMPVAKHVRRSSQIKAIQTRLRDADDPLQIVIVKDMMLTGFDAPPLHTLYLDRPLKGALLMQTLARVNRTFEGKPSGLLVAYAPLAENLNQALAEYTDTDRATKPVGKNIDEAVELTRGLISSLDDLCSGYPWRKQLDGGPKSWIKAATGLTNYLRSPDTPGNQPAEGEETLADRFRKLANQLSRAWALCAGSGELHDMRSEARFYEEVRVWMGKFDAQERQSQGRPVPEEIQRMLSALVATSTASGEIVDIYEAAGLTKPSLSDLGPEFHVKAQQASNPHLAIEALRDLLTEEAGKVTRHNLVRQRAFSERIKELMKKYTNQQLTSAEVIAELIEFAKEVAAEGKRGARFAPPLSEDELAFYDAVSTNESAVELQGEDVLAQIARELVAVMRRDVKTDWTVRDDVRAKLRSSIKRLLVKHKYPPDKQPEAIKLVIEQMESMAPRYA</sequence>
<organism evidence="13 14">
    <name type="scientific">Phytoactinopolyspora halotolerans</name>
    <dbReference type="NCBI Taxonomy" id="1981512"/>
    <lineage>
        <taxon>Bacteria</taxon>
        <taxon>Bacillati</taxon>
        <taxon>Actinomycetota</taxon>
        <taxon>Actinomycetes</taxon>
        <taxon>Jiangellales</taxon>
        <taxon>Jiangellaceae</taxon>
        <taxon>Phytoactinopolyspora</taxon>
    </lineage>
</organism>
<dbReference type="SMART" id="SM00487">
    <property type="entry name" value="DEXDc"/>
    <property type="match status" value="1"/>
</dbReference>
<dbReference type="EMBL" id="JAAGOA010000037">
    <property type="protein sequence ID" value="NEE04616.1"/>
    <property type="molecule type" value="Genomic_DNA"/>
</dbReference>
<dbReference type="EC" id="3.1.21.3" evidence="11"/>
<dbReference type="InterPro" id="IPR021810">
    <property type="entry name" value="T1RH-like_C"/>
</dbReference>
<dbReference type="GO" id="GO:0009307">
    <property type="term" value="P:DNA restriction-modification system"/>
    <property type="evidence" value="ECO:0007669"/>
    <property type="project" value="UniProtKB-KW"/>
</dbReference>
<comment type="similarity">
    <text evidence="2 11">Belongs to the HsdR family.</text>
</comment>
<keyword evidence="10 11" id="KW-0238">DNA-binding</keyword>
<evidence type="ECO:0000256" key="4">
    <source>
        <dbReference type="ARBA" id="ARBA00022722"/>
    </source>
</evidence>
<evidence type="ECO:0000256" key="5">
    <source>
        <dbReference type="ARBA" id="ARBA00022741"/>
    </source>
</evidence>
<dbReference type="GO" id="GO:0009035">
    <property type="term" value="F:type I site-specific deoxyribonuclease activity"/>
    <property type="evidence" value="ECO:0007669"/>
    <property type="project" value="UniProtKB-EC"/>
</dbReference>
<dbReference type="InterPro" id="IPR040980">
    <property type="entry name" value="SWI2_SNF2"/>
</dbReference>
<dbReference type="InterPro" id="IPR051268">
    <property type="entry name" value="Type-I_R_enzyme_R_subunit"/>
</dbReference>
<dbReference type="InterPro" id="IPR014001">
    <property type="entry name" value="Helicase_ATP-bd"/>
</dbReference>
<dbReference type="InterPro" id="IPR007409">
    <property type="entry name" value="Restrct_endonuc_type1_HsdR_N"/>
</dbReference>
<dbReference type="Gene3D" id="3.90.1570.50">
    <property type="match status" value="1"/>
</dbReference>
<evidence type="ECO:0000259" key="12">
    <source>
        <dbReference type="PROSITE" id="PS51192"/>
    </source>
</evidence>
<evidence type="ECO:0000256" key="8">
    <source>
        <dbReference type="ARBA" id="ARBA00022801"/>
    </source>
</evidence>
<keyword evidence="6 11" id="KW-0680">Restriction system</keyword>
<dbReference type="Pfam" id="PF11867">
    <property type="entry name" value="T1RH-like_C"/>
    <property type="match status" value="1"/>
</dbReference>
<dbReference type="GO" id="GO:0005524">
    <property type="term" value="F:ATP binding"/>
    <property type="evidence" value="ECO:0007669"/>
    <property type="project" value="UniProtKB-KW"/>
</dbReference>
<dbReference type="CDD" id="cd18030">
    <property type="entry name" value="DEXHc_RE_I_HsdR"/>
    <property type="match status" value="1"/>
</dbReference>
<dbReference type="Pfam" id="PF22679">
    <property type="entry name" value="T1R_D3-like"/>
    <property type="match status" value="1"/>
</dbReference>
<keyword evidence="7 13" id="KW-0255">Endonuclease</keyword>
<comment type="catalytic activity">
    <reaction evidence="1 11">
        <text>Endonucleolytic cleavage of DNA to give random double-stranded fragments with terminal 5'-phosphates, ATP is simultaneously hydrolyzed.</text>
        <dbReference type="EC" id="3.1.21.3"/>
    </reaction>
</comment>
<comment type="subunit">
    <text evidence="3 11">The type I restriction/modification system is composed of three polypeptides R, M and S.</text>
</comment>
<evidence type="ECO:0000256" key="2">
    <source>
        <dbReference type="ARBA" id="ARBA00008598"/>
    </source>
</evidence>
<keyword evidence="8 11" id="KW-0378">Hydrolase</keyword>
<gene>
    <name evidence="13" type="ORF">G1H10_31080</name>
</gene>
<dbReference type="CDD" id="cd18800">
    <property type="entry name" value="SF2_C_EcoR124I-like"/>
    <property type="match status" value="1"/>
</dbReference>